<dbReference type="RefSeq" id="WP_150086131.1">
    <property type="nucleotide sequence ID" value="NZ_VWSF01000001.1"/>
</dbReference>
<proteinExistence type="predicted"/>
<dbReference type="Proteomes" id="UP000323426">
    <property type="component" value="Unassembled WGS sequence"/>
</dbReference>
<dbReference type="InterPro" id="IPR000326">
    <property type="entry name" value="PAP2/HPO"/>
</dbReference>
<dbReference type="InterPro" id="IPR036938">
    <property type="entry name" value="PAP2/HPO_sf"/>
</dbReference>
<name>A0A5M6DS37_9BACT</name>
<dbReference type="CDD" id="cd03398">
    <property type="entry name" value="PAP2_haloperoxidase"/>
    <property type="match status" value="1"/>
</dbReference>
<dbReference type="SUPFAM" id="SSF48317">
    <property type="entry name" value="Acid phosphatase/Vanadium-dependent haloperoxidase"/>
    <property type="match status" value="1"/>
</dbReference>
<organism evidence="2 3">
    <name type="scientific">Adhaeribacter rhizoryzae</name>
    <dbReference type="NCBI Taxonomy" id="2607907"/>
    <lineage>
        <taxon>Bacteria</taxon>
        <taxon>Pseudomonadati</taxon>
        <taxon>Bacteroidota</taxon>
        <taxon>Cytophagia</taxon>
        <taxon>Cytophagales</taxon>
        <taxon>Hymenobacteraceae</taxon>
        <taxon>Adhaeribacter</taxon>
    </lineage>
</organism>
<dbReference type="Gene3D" id="1.10.606.20">
    <property type="match status" value="1"/>
</dbReference>
<accession>A0A5M6DS37</accession>
<dbReference type="Pfam" id="PF01569">
    <property type="entry name" value="PAP2"/>
    <property type="match status" value="1"/>
</dbReference>
<evidence type="ECO:0000313" key="3">
    <source>
        <dbReference type="Proteomes" id="UP000323426"/>
    </source>
</evidence>
<gene>
    <name evidence="2" type="ORF">F0145_00625</name>
</gene>
<dbReference type="PROSITE" id="PS51257">
    <property type="entry name" value="PROKAR_LIPOPROTEIN"/>
    <property type="match status" value="1"/>
</dbReference>
<dbReference type="InterPro" id="IPR052559">
    <property type="entry name" value="V-haloperoxidase"/>
</dbReference>
<protein>
    <submittedName>
        <fullName evidence="2">Vanadium-dependent haloperoxidase</fullName>
    </submittedName>
</protein>
<dbReference type="EMBL" id="VWSF01000001">
    <property type="protein sequence ID" value="KAA5549136.1"/>
    <property type="molecule type" value="Genomic_DNA"/>
</dbReference>
<keyword evidence="3" id="KW-1185">Reference proteome</keyword>
<comment type="caution">
    <text evidence="2">The sequence shown here is derived from an EMBL/GenBank/DDBJ whole genome shotgun (WGS) entry which is preliminary data.</text>
</comment>
<evidence type="ECO:0000313" key="2">
    <source>
        <dbReference type="EMBL" id="KAA5549136.1"/>
    </source>
</evidence>
<evidence type="ECO:0000259" key="1">
    <source>
        <dbReference type="Pfam" id="PF01569"/>
    </source>
</evidence>
<sequence length="449" mass="50908">MRIFIFQFLLGLTLFLTACEEKHNQAGLDAFSNTQLEQWNKNLSEIIIKDIFSPPVASRIYAYANIAAYEALVPAYPDYQSLSGQLHKFAVVPQPEAAKEYYFPVASMKAFSTVCKKLTLVPENTEDFENAYLEQLKKIGIRQEVLENSLAYGEKVGQHVLAWAAQDNYLESRALTRHMLSETPESWQPTPPDYMPAVEPHWNTIRPFVMDSAAQCKPLPPTPFDSLPGSKFYQEAYEIYKYSKEQENDKVFIARFWDDNPNVSFTKGHVTFFKQKLTPGGHWLSIATTAIKDKKLNLMQAAETYVLVSTALADGFISCWDAKYKYTTIRPETYIEKYIDQDWDPIIQTPPFPEFPSGHSVISAAAATTLTHLFGDNYAFTDSTQLVLGLPVRKFKSFYEASNEAGLSRMYGGIHFQPANELGARQGREVGTLVTARLKTRRSNQIAKF</sequence>
<dbReference type="GO" id="GO:0004601">
    <property type="term" value="F:peroxidase activity"/>
    <property type="evidence" value="ECO:0007669"/>
    <property type="project" value="UniProtKB-KW"/>
</dbReference>
<keyword evidence="2" id="KW-0575">Peroxidase</keyword>
<keyword evidence="2" id="KW-0560">Oxidoreductase</keyword>
<dbReference type="PANTHER" id="PTHR34599">
    <property type="entry name" value="PEROXIDASE-RELATED"/>
    <property type="match status" value="1"/>
</dbReference>
<dbReference type="AlphaFoldDB" id="A0A5M6DS37"/>
<feature type="domain" description="Phosphatidic acid phosphatase type 2/haloperoxidase" evidence="1">
    <location>
        <begin position="305"/>
        <end position="436"/>
    </location>
</feature>
<dbReference type="PANTHER" id="PTHR34599:SF1">
    <property type="entry name" value="PHOSPHATIDIC ACID PHOSPHATASE TYPE 2_HALOPEROXIDASE DOMAIN-CONTAINING PROTEIN"/>
    <property type="match status" value="1"/>
</dbReference>
<reference evidence="2 3" key="1">
    <citation type="submission" date="2019-09" db="EMBL/GenBank/DDBJ databases">
        <title>Genome sequence and assembly of Adhaeribacter sp.</title>
        <authorList>
            <person name="Chhetri G."/>
        </authorList>
    </citation>
    <scope>NUCLEOTIDE SEQUENCE [LARGE SCALE GENOMIC DNA]</scope>
    <source>
        <strain evidence="2 3">DK36</strain>
    </source>
</reference>